<organism evidence="2 3">
    <name type="scientific">Olea europaea subsp. europaea</name>
    <dbReference type="NCBI Taxonomy" id="158383"/>
    <lineage>
        <taxon>Eukaryota</taxon>
        <taxon>Viridiplantae</taxon>
        <taxon>Streptophyta</taxon>
        <taxon>Embryophyta</taxon>
        <taxon>Tracheophyta</taxon>
        <taxon>Spermatophyta</taxon>
        <taxon>Magnoliopsida</taxon>
        <taxon>eudicotyledons</taxon>
        <taxon>Gunneridae</taxon>
        <taxon>Pentapetalae</taxon>
        <taxon>asterids</taxon>
        <taxon>lamiids</taxon>
        <taxon>Lamiales</taxon>
        <taxon>Oleaceae</taxon>
        <taxon>Oleeae</taxon>
        <taxon>Olea</taxon>
    </lineage>
</organism>
<name>A0A8S0UFU7_OLEEU</name>
<evidence type="ECO:0000313" key="3">
    <source>
        <dbReference type="Proteomes" id="UP000594638"/>
    </source>
</evidence>
<evidence type="ECO:0000313" key="2">
    <source>
        <dbReference type="EMBL" id="CAA3017042.1"/>
    </source>
</evidence>
<dbReference type="Proteomes" id="UP000594638">
    <property type="component" value="Unassembled WGS sequence"/>
</dbReference>
<dbReference type="EMBL" id="CACTIH010007669">
    <property type="protein sequence ID" value="CAA3017042.1"/>
    <property type="molecule type" value="Genomic_DNA"/>
</dbReference>
<comment type="caution">
    <text evidence="2">The sequence shown here is derived from an EMBL/GenBank/DDBJ whole genome shotgun (WGS) entry which is preliminary data.</text>
</comment>
<keyword evidence="3" id="KW-1185">Reference proteome</keyword>
<reference evidence="2 3" key="1">
    <citation type="submission" date="2019-12" db="EMBL/GenBank/DDBJ databases">
        <authorList>
            <person name="Alioto T."/>
            <person name="Alioto T."/>
            <person name="Gomez Garrido J."/>
        </authorList>
    </citation>
    <scope>NUCLEOTIDE SEQUENCE [LARGE SCALE GENOMIC DNA]</scope>
</reference>
<feature type="region of interest" description="Disordered" evidence="1">
    <location>
        <begin position="117"/>
        <end position="142"/>
    </location>
</feature>
<gene>
    <name evidence="2" type="ORF">OLEA9_A113290</name>
</gene>
<protein>
    <submittedName>
        <fullName evidence="2">Uncharacterized protein</fullName>
    </submittedName>
</protein>
<dbReference type="Gramene" id="OE9A113290T1">
    <property type="protein sequence ID" value="OE9A113290C1"/>
    <property type="gene ID" value="OE9A113290"/>
</dbReference>
<sequence length="142" mass="15959">MQVENAGEEAEVRRSSDWPKCNKQKKVEIFCVQDIISRREVEVVKVATEVDPAEGLICSPKSTIIVRSLYLRSINISDLLLPKEKKSRNVATHNAVRGGAAMHRLLHFFTIEHSTVAPPLEPEEGKAKQKQSARKRTTKKTA</sequence>
<proteinExistence type="predicted"/>
<accession>A0A8S0UFU7</accession>
<dbReference type="AlphaFoldDB" id="A0A8S0UFU7"/>
<feature type="compositionally biased region" description="Basic residues" evidence="1">
    <location>
        <begin position="128"/>
        <end position="142"/>
    </location>
</feature>
<evidence type="ECO:0000256" key="1">
    <source>
        <dbReference type="SAM" id="MobiDB-lite"/>
    </source>
</evidence>